<dbReference type="HOGENOM" id="CLU_834582_0_0_1"/>
<dbReference type="InterPro" id="IPR029058">
    <property type="entry name" value="AB_hydrolase_fold"/>
</dbReference>
<evidence type="ECO:0000313" key="4">
    <source>
        <dbReference type="Proteomes" id="UP000027456"/>
    </source>
</evidence>
<organism evidence="3 4">
    <name type="scientific">Rhizoctonia solani 123E</name>
    <dbReference type="NCBI Taxonomy" id="1423351"/>
    <lineage>
        <taxon>Eukaryota</taxon>
        <taxon>Fungi</taxon>
        <taxon>Dikarya</taxon>
        <taxon>Basidiomycota</taxon>
        <taxon>Agaricomycotina</taxon>
        <taxon>Agaricomycetes</taxon>
        <taxon>Cantharellales</taxon>
        <taxon>Ceratobasidiaceae</taxon>
        <taxon>Rhizoctonia</taxon>
    </lineage>
</organism>
<dbReference type="GO" id="GO:0052689">
    <property type="term" value="F:carboxylic ester hydrolase activity"/>
    <property type="evidence" value="ECO:0007669"/>
    <property type="project" value="UniProtKB-ARBA"/>
</dbReference>
<dbReference type="Pfam" id="PF01083">
    <property type="entry name" value="Cutinase"/>
    <property type="match status" value="1"/>
</dbReference>
<evidence type="ECO:0000256" key="2">
    <source>
        <dbReference type="ARBA" id="ARBA00023157"/>
    </source>
</evidence>
<dbReference type="SUPFAM" id="SSF53474">
    <property type="entry name" value="alpha/beta-Hydrolases"/>
    <property type="match status" value="1"/>
</dbReference>
<dbReference type="Gene3D" id="3.40.50.1820">
    <property type="entry name" value="alpha/beta hydrolase"/>
    <property type="match status" value="1"/>
</dbReference>
<name>A0A074RUS6_9AGAM</name>
<evidence type="ECO:0000256" key="1">
    <source>
        <dbReference type="ARBA" id="ARBA00022801"/>
    </source>
</evidence>
<dbReference type="EMBL" id="AZST01000215">
    <property type="protein sequence ID" value="KEP50856.1"/>
    <property type="molecule type" value="Genomic_DNA"/>
</dbReference>
<gene>
    <name evidence="3" type="ORF">V565_072130</name>
</gene>
<keyword evidence="2" id="KW-1015">Disulfide bond</keyword>
<proteinExistence type="predicted"/>
<sequence length="333" mass="32761">MGAPIAHKGRQLGGCASVQLVHAAGTTEMGLGSVGAPLASALASSIPGTTSYAVPYSTMPEYMATVQAGANMAAQYLASQSARCPNQRFILSGYSKGVMVMHNLRVNPAVRSKVVAVLGFGDPQRNMRSPWPIDSAVVNLNPRSGNSGQNVASFCNAGDMFCNPPGTIIPHMAYPMDGSIGIAANFARAAYSRSRGSPYGGAGPPPAGVVNPTGGNPTGGSGGLFGGGGNPFGGGGSSLPGVGGSPFGGGASPFGGGASPFGGGGSPFGGGVSPFGGGGSPFGGGGGLFGSARNPFGGGGNPFGGGGGLFGRKWISWKKRLVTVLDKMKDVWS</sequence>
<dbReference type="PANTHER" id="PTHR33630:SF9">
    <property type="entry name" value="CUTINASE 4"/>
    <property type="match status" value="1"/>
</dbReference>
<dbReference type="InterPro" id="IPR000675">
    <property type="entry name" value="Cutinase/axe"/>
</dbReference>
<comment type="caution">
    <text evidence="3">The sequence shown here is derived from an EMBL/GenBank/DDBJ whole genome shotgun (WGS) entry which is preliminary data.</text>
</comment>
<keyword evidence="4" id="KW-1185">Reference proteome</keyword>
<evidence type="ECO:0000313" key="3">
    <source>
        <dbReference type="EMBL" id="KEP50856.1"/>
    </source>
</evidence>
<dbReference type="PANTHER" id="PTHR33630">
    <property type="entry name" value="CUTINASE RV1984C-RELATED-RELATED"/>
    <property type="match status" value="1"/>
</dbReference>
<dbReference type="Proteomes" id="UP000027456">
    <property type="component" value="Unassembled WGS sequence"/>
</dbReference>
<reference evidence="3 4" key="1">
    <citation type="submission" date="2013-12" db="EMBL/GenBank/DDBJ databases">
        <authorList>
            <person name="Cubeta M."/>
            <person name="Pakala S."/>
            <person name="Fedorova N."/>
            <person name="Thomas E."/>
            <person name="Dean R."/>
            <person name="Jabaji S."/>
            <person name="Neate S."/>
            <person name="Toda T."/>
            <person name="Tavantzis S."/>
            <person name="Vilgalys R."/>
            <person name="Bharathan N."/>
            <person name="Pakala S."/>
            <person name="Losada L.S."/>
            <person name="Zafar N."/>
            <person name="Nierman W."/>
        </authorList>
    </citation>
    <scope>NUCLEOTIDE SEQUENCE [LARGE SCALE GENOMIC DNA]</scope>
    <source>
        <strain evidence="3 4">123E</strain>
    </source>
</reference>
<dbReference type="SMART" id="SM01110">
    <property type="entry name" value="Cutinase"/>
    <property type="match status" value="1"/>
</dbReference>
<dbReference type="OrthoDB" id="2586582at2759"/>
<dbReference type="AlphaFoldDB" id="A0A074RUS6"/>
<keyword evidence="1" id="KW-0378">Hydrolase</keyword>
<accession>A0A074RUS6</accession>
<protein>
    <submittedName>
        <fullName evidence="3">Cutinase</fullName>
    </submittedName>
</protein>
<dbReference type="STRING" id="1423351.A0A074RUS6"/>